<evidence type="ECO:0000256" key="1">
    <source>
        <dbReference type="SAM" id="MobiDB-lite"/>
    </source>
</evidence>
<evidence type="ECO:0000256" key="2">
    <source>
        <dbReference type="SAM" id="Phobius"/>
    </source>
</evidence>
<proteinExistence type="predicted"/>
<dbReference type="NCBIfam" id="TIGR02532">
    <property type="entry name" value="IV_pilin_GFxxxE"/>
    <property type="match status" value="1"/>
</dbReference>
<evidence type="ECO:0000313" key="3">
    <source>
        <dbReference type="EMBL" id="RKQ86929.1"/>
    </source>
</evidence>
<keyword evidence="2" id="KW-0812">Transmembrane</keyword>
<dbReference type="EMBL" id="RBIL01000002">
    <property type="protein sequence ID" value="RKQ86929.1"/>
    <property type="molecule type" value="Genomic_DNA"/>
</dbReference>
<dbReference type="Proteomes" id="UP000278962">
    <property type="component" value="Unassembled WGS sequence"/>
</dbReference>
<evidence type="ECO:0000313" key="4">
    <source>
        <dbReference type="Proteomes" id="UP000278962"/>
    </source>
</evidence>
<feature type="transmembrane region" description="Helical" evidence="2">
    <location>
        <begin position="12"/>
        <end position="36"/>
    </location>
</feature>
<sequence>MSRQRLRAEDGFGLVELLVVILVIGILVTIAVPSLLNQRAKAQDANAKAAATTAAKAAIAQGTSTGTFDGITPADLVKIEKSLDGARNLAFTGAGRTFTVQVESVDGTTFSVARTAGGELKRDCTPAGTGGCRESADTAATAGSSGPRPTQPNRRIGRCRSR</sequence>
<feature type="region of interest" description="Disordered" evidence="1">
    <location>
        <begin position="123"/>
        <end position="162"/>
    </location>
</feature>
<keyword evidence="2" id="KW-0472">Membrane</keyword>
<dbReference type="AlphaFoldDB" id="A0A660L1Y1"/>
<reference evidence="3 4" key="1">
    <citation type="submission" date="2018-10" db="EMBL/GenBank/DDBJ databases">
        <title>Genomic Encyclopedia of Archaeal and Bacterial Type Strains, Phase II (KMG-II): from individual species to whole genera.</title>
        <authorList>
            <person name="Goeker M."/>
        </authorList>
    </citation>
    <scope>NUCLEOTIDE SEQUENCE [LARGE SCALE GENOMIC DNA]</scope>
    <source>
        <strain evidence="3 4">DSM 14954</strain>
    </source>
</reference>
<keyword evidence="4" id="KW-1185">Reference proteome</keyword>
<gene>
    <name evidence="3" type="ORF">C8N24_4946</name>
</gene>
<protein>
    <submittedName>
        <fullName evidence="3">Type IV pilus assembly protein PilA</fullName>
    </submittedName>
</protein>
<comment type="caution">
    <text evidence="3">The sequence shown here is derived from an EMBL/GenBank/DDBJ whole genome shotgun (WGS) entry which is preliminary data.</text>
</comment>
<organism evidence="3 4">
    <name type="scientific">Solirubrobacter pauli</name>
    <dbReference type="NCBI Taxonomy" id="166793"/>
    <lineage>
        <taxon>Bacteria</taxon>
        <taxon>Bacillati</taxon>
        <taxon>Actinomycetota</taxon>
        <taxon>Thermoleophilia</taxon>
        <taxon>Solirubrobacterales</taxon>
        <taxon>Solirubrobacteraceae</taxon>
        <taxon>Solirubrobacter</taxon>
    </lineage>
</organism>
<dbReference type="SUPFAM" id="SSF54523">
    <property type="entry name" value="Pili subunits"/>
    <property type="match status" value="1"/>
</dbReference>
<dbReference type="InterPro" id="IPR012902">
    <property type="entry name" value="N_methyl_site"/>
</dbReference>
<name>A0A660L1Y1_9ACTN</name>
<accession>A0A660L1Y1</accession>
<keyword evidence="2" id="KW-1133">Transmembrane helix</keyword>
<dbReference type="Pfam" id="PF07963">
    <property type="entry name" value="N_methyl"/>
    <property type="match status" value="1"/>
</dbReference>
<feature type="compositionally biased region" description="Low complexity" evidence="1">
    <location>
        <begin position="137"/>
        <end position="146"/>
    </location>
</feature>
<dbReference type="RefSeq" id="WP_211340129.1">
    <property type="nucleotide sequence ID" value="NZ_RBIL01000002.1"/>
</dbReference>
<dbReference type="Gene3D" id="3.30.700.10">
    <property type="entry name" value="Glycoprotein, Type 4 Pilin"/>
    <property type="match status" value="1"/>
</dbReference>
<dbReference type="InterPro" id="IPR045584">
    <property type="entry name" value="Pilin-like"/>
</dbReference>